<dbReference type="HOGENOM" id="CLU_1897328_0_0_1"/>
<sequence length="134" mass="15623">MDETSRVNAMKVQWASNIALTQNIASILWEIVPIRHHHWSRYVDKGLPNEVCRLVLMHPLSFVDQESVSHLLLVNDLPYDSRDPKEFTEFTDYMESVAEFGFNHIIIIGEIDYGMVFMDCYSLLFQYVPKIVAK</sequence>
<evidence type="ECO:0000313" key="3">
    <source>
        <dbReference type="Proteomes" id="UP000018888"/>
    </source>
</evidence>
<accession>U9TNT8</accession>
<dbReference type="EMBL" id="AUPC02000099">
    <property type="protein sequence ID" value="POG72175.1"/>
    <property type="molecule type" value="Genomic_DNA"/>
</dbReference>
<dbReference type="VEuPathDB" id="FungiDB:RhiirFUN_011936"/>
<proteinExistence type="predicted"/>
<evidence type="ECO:0000313" key="2">
    <source>
        <dbReference type="EMBL" id="POG72175.1"/>
    </source>
</evidence>
<dbReference type="EMBL" id="KI293672">
    <property type="protein sequence ID" value="ESA04981.1"/>
    <property type="molecule type" value="Genomic_DNA"/>
</dbReference>
<dbReference type="Proteomes" id="UP000018888">
    <property type="component" value="Unassembled WGS sequence"/>
</dbReference>
<reference evidence="2 3" key="1">
    <citation type="journal article" date="2013" name="Proc. Natl. Acad. Sci. U.S.A.">
        <title>Genome of an arbuscular mycorrhizal fungus provides insight into the oldest plant symbiosis.</title>
        <authorList>
            <person name="Tisserant E."/>
            <person name="Malbreil M."/>
            <person name="Kuo A."/>
            <person name="Kohler A."/>
            <person name="Symeonidi A."/>
            <person name="Balestrini R."/>
            <person name="Charron P."/>
            <person name="Duensing N."/>
            <person name="Frei Dit Frey N."/>
            <person name="Gianinazzi-Pearson V."/>
            <person name="Gilbert L.B."/>
            <person name="Handa Y."/>
            <person name="Herr J.R."/>
            <person name="Hijri M."/>
            <person name="Koul R."/>
            <person name="Kawaguchi M."/>
            <person name="Krajinski F."/>
            <person name="Lammers P.J."/>
            <person name="Masclaux F.G."/>
            <person name="Murat C."/>
            <person name="Morin E."/>
            <person name="Ndikumana S."/>
            <person name="Pagni M."/>
            <person name="Petitpierre D."/>
            <person name="Requena N."/>
            <person name="Rosikiewicz P."/>
            <person name="Riley R."/>
            <person name="Saito K."/>
            <person name="San Clemente H."/>
            <person name="Shapiro H."/>
            <person name="van Tuinen D."/>
            <person name="Becard G."/>
            <person name="Bonfante P."/>
            <person name="Paszkowski U."/>
            <person name="Shachar-Hill Y.Y."/>
            <person name="Tuskan G.A."/>
            <person name="Young P.W."/>
            <person name="Sanders I.R."/>
            <person name="Henrissat B."/>
            <person name="Rensing S.A."/>
            <person name="Grigoriev I.V."/>
            <person name="Corradi N."/>
            <person name="Roux C."/>
            <person name="Martin F."/>
        </authorList>
    </citation>
    <scope>NUCLEOTIDE SEQUENCE [LARGE SCALE GENOMIC DNA]</scope>
    <source>
        <strain evidence="3">DAOM 181602 / DAOM 197198 / MUCL 43194</strain>
        <strain evidence="2">DAOM 197198</strain>
    </source>
</reference>
<organism evidence="1">
    <name type="scientific">Rhizophagus irregularis (strain DAOM 181602 / DAOM 197198 / MUCL 43194)</name>
    <name type="common">Arbuscular mycorrhizal fungus</name>
    <name type="synonym">Glomus intraradices</name>
    <dbReference type="NCBI Taxonomy" id="747089"/>
    <lineage>
        <taxon>Eukaryota</taxon>
        <taxon>Fungi</taxon>
        <taxon>Fungi incertae sedis</taxon>
        <taxon>Mucoromycota</taxon>
        <taxon>Glomeromycotina</taxon>
        <taxon>Glomeromycetes</taxon>
        <taxon>Glomerales</taxon>
        <taxon>Glomeraceae</taxon>
        <taxon>Rhizophagus</taxon>
    </lineage>
</organism>
<keyword evidence="3" id="KW-1185">Reference proteome</keyword>
<dbReference type="AlphaFoldDB" id="U9TNT8"/>
<name>U9TNT8_RHIID</name>
<evidence type="ECO:0000313" key="1">
    <source>
        <dbReference type="EMBL" id="ESA04981.1"/>
    </source>
</evidence>
<protein>
    <submittedName>
        <fullName evidence="1">Uncharacterized protein</fullName>
    </submittedName>
</protein>
<reference evidence="1" key="2">
    <citation type="submission" date="2013-07" db="EMBL/GenBank/DDBJ databases">
        <title>The genome of an arbuscular mycorrhizal fungus provides insights into the evolution of the oldest plant symbiosis.</title>
        <authorList>
            <consortium name="DOE Joint Genome Institute"/>
            <person name="Tisserant E."/>
            <person name="Malbreil M."/>
            <person name="Kuo A."/>
            <person name="Kohler A."/>
            <person name="Symeonidi A."/>
            <person name="Balestrini R."/>
            <person name="Charron P."/>
            <person name="Duensing N."/>
            <person name="Frei-dit-Frey N."/>
            <person name="Gianinazzi-Pearson V."/>
            <person name="Gilbert B."/>
            <person name="Handa Y."/>
            <person name="Hijri M."/>
            <person name="Kaul R."/>
            <person name="Kawaguchi M."/>
            <person name="Krajinski F."/>
            <person name="Lammers P."/>
            <person name="Lapierre D."/>
            <person name="Masclaux F.G."/>
            <person name="Murat C."/>
            <person name="Morin E."/>
            <person name="Ndikumana S."/>
            <person name="Pagni M."/>
            <person name="Petitpierre D."/>
            <person name="Requena N."/>
            <person name="Rosikiewicz P."/>
            <person name="Riley R."/>
            <person name="Saito K."/>
            <person name="San Clemente H."/>
            <person name="Shapiro H."/>
            <person name="van Tuinen D."/>
            <person name="Becard G."/>
            <person name="Bonfante P."/>
            <person name="Paszkowski U."/>
            <person name="Shachar-Hill Y."/>
            <person name="Young J.P."/>
            <person name="Sanders I.R."/>
            <person name="Henrissat B."/>
            <person name="Rensing S.A."/>
            <person name="Grigoriev I.V."/>
            <person name="Corradi N."/>
            <person name="Roux C."/>
            <person name="Martin F."/>
        </authorList>
    </citation>
    <scope>NUCLEOTIDE SEQUENCE</scope>
    <source>
        <strain evidence="1">DAOM 197198</strain>
    </source>
</reference>
<gene>
    <name evidence="2" type="ORF">GLOIN_2v1840703</name>
    <name evidence="1" type="ORF">GLOINDRAFT_449</name>
</gene>
<reference evidence="2 3" key="3">
    <citation type="journal article" date="2018" name="New Phytol.">
        <title>High intraspecific genome diversity in the model arbuscular mycorrhizal symbiont Rhizophagus irregularis.</title>
        <authorList>
            <person name="Chen E.C.H."/>
            <person name="Morin E."/>
            <person name="Beaudet D."/>
            <person name="Noel J."/>
            <person name="Yildirir G."/>
            <person name="Ndikumana S."/>
            <person name="Charron P."/>
            <person name="St-Onge C."/>
            <person name="Giorgi J."/>
            <person name="Kruger M."/>
            <person name="Marton T."/>
            <person name="Ropars J."/>
            <person name="Grigoriev I.V."/>
            <person name="Hainaut M."/>
            <person name="Henrissat B."/>
            <person name="Roux C."/>
            <person name="Martin F."/>
            <person name="Corradi N."/>
        </authorList>
    </citation>
    <scope>NUCLEOTIDE SEQUENCE [LARGE SCALE GENOMIC DNA]</scope>
    <source>
        <strain evidence="3">DAOM 181602 / DAOM 197198 / MUCL 43194</strain>
        <strain evidence="2">DAOM 197198</strain>
    </source>
</reference>